<evidence type="ECO:0000259" key="13">
    <source>
        <dbReference type="PROSITE" id="PS50023"/>
    </source>
</evidence>
<evidence type="ECO:0000256" key="1">
    <source>
        <dbReference type="ARBA" id="ARBA00004245"/>
    </source>
</evidence>
<reference evidence="16" key="1">
    <citation type="submission" date="2025-08" db="UniProtKB">
        <authorList>
            <consortium name="RefSeq"/>
        </authorList>
    </citation>
    <scope>IDENTIFICATION</scope>
</reference>
<comment type="subcellular location">
    <subcellularLocation>
        <location evidence="1">Cytoplasm</location>
        <location evidence="1">Cytoskeleton</location>
    </subcellularLocation>
</comment>
<dbReference type="Pfam" id="PF00595">
    <property type="entry name" value="PDZ"/>
    <property type="match status" value="1"/>
</dbReference>
<dbReference type="PANTHER" id="PTHR24214">
    <property type="entry name" value="PDZ AND LIM DOMAIN PROTEIN ZASP"/>
    <property type="match status" value="1"/>
</dbReference>
<dbReference type="SMART" id="SM00228">
    <property type="entry name" value="PDZ"/>
    <property type="match status" value="1"/>
</dbReference>
<sequence>MLEQRLHSELTKVHPLPCAWSFFFSSFQRASTSGVTHKQCKALESRPVESRDCFSSASETVMSVSVNLVGPAPWGFRINGGRDFRKPIMVSKVTERSKAALGDLRPGDVIISINGESTAEMLNVEAQNKIKQSSGQLQLQVDRSQQFSPSQTNGESSPEMLSIRFQDSLRTKDDGQSSLRSSYSSPASISPWPSSPYSPSSPGFRAASPCSPQRPSLPSNSTGESVVNSHSFQSLGSSFGTSDERSLPSPGPQDPSSRQQRRSFSTSSGSPIPVLSPLNGSPSPGAYSLCNLWELKKEQDRSFPCNHRRYSLDSDPAMRRLEGDSEVYKMMQENRETRAQPRQSSTFRLLQVALEQDEKEGTVSHYPSQLSPSTHKPVSSSVAGTQKLHVCEKCGGSITNQAVRIQENRYRHPSCYTCTDCGLNLKMRGHFWVGEEMFCEKHARQRYQGPGVTSPATAVYSQS</sequence>
<comment type="subunit">
    <text evidence="10">Interacts with alpha-actinins ACTN1 and ACTN4, FLNA and MYH9. Interacts (via LIM zinc-binding domain) with MKRN2.</text>
</comment>
<feature type="compositionally biased region" description="Low complexity" evidence="12">
    <location>
        <begin position="254"/>
        <end position="273"/>
    </location>
</feature>
<keyword evidence="2" id="KW-0963">Cytoplasm</keyword>
<keyword evidence="15" id="KW-1185">Reference proteome</keyword>
<proteinExistence type="predicted"/>
<comment type="function">
    <text evidence="8">Probable adapter protein located at the actin cytoskeleton that promotes cell attachment. Necessary for the migratory capacity of epithelial cells. Overexpression enhances cell adhesion to collagen and fibronectin and suppresses anchorage independent growth. May contribute to tumor cell migratory capacity.</text>
</comment>
<evidence type="ECO:0000256" key="8">
    <source>
        <dbReference type="ARBA" id="ARBA00037701"/>
    </source>
</evidence>
<dbReference type="SUPFAM" id="SSF57716">
    <property type="entry name" value="Glucocorticoid receptor-like (DNA-binding domain)"/>
    <property type="match status" value="1"/>
</dbReference>
<dbReference type="InterPro" id="IPR031847">
    <property type="entry name" value="PDLI1-4/Zasp-like_mid"/>
</dbReference>
<keyword evidence="7" id="KW-0206">Cytoskeleton</keyword>
<dbReference type="Pfam" id="PF00412">
    <property type="entry name" value="LIM"/>
    <property type="match status" value="1"/>
</dbReference>
<evidence type="ECO:0000313" key="16">
    <source>
        <dbReference type="RefSeq" id="XP_015269689.1"/>
    </source>
</evidence>
<evidence type="ECO:0000256" key="7">
    <source>
        <dbReference type="ARBA" id="ARBA00023212"/>
    </source>
</evidence>
<dbReference type="Gene3D" id="2.10.110.10">
    <property type="entry name" value="Cysteine Rich Protein"/>
    <property type="match status" value="1"/>
</dbReference>
<accession>A0ABM1K7K2</accession>
<keyword evidence="3" id="KW-0597">Phosphoprotein</keyword>
<evidence type="ECO:0000256" key="6">
    <source>
        <dbReference type="ARBA" id="ARBA00023038"/>
    </source>
</evidence>
<feature type="region of interest" description="Disordered" evidence="12">
    <location>
        <begin position="169"/>
        <end position="281"/>
    </location>
</feature>
<dbReference type="SMART" id="SM00132">
    <property type="entry name" value="LIM"/>
    <property type="match status" value="1"/>
</dbReference>
<evidence type="ECO:0000256" key="5">
    <source>
        <dbReference type="ARBA" id="ARBA00022833"/>
    </source>
</evidence>
<keyword evidence="4 11" id="KW-0479">Metal-binding</keyword>
<feature type="region of interest" description="Disordered" evidence="12">
    <location>
        <begin position="358"/>
        <end position="379"/>
    </location>
</feature>
<organism evidence="15 16">
    <name type="scientific">Gekko japonicus</name>
    <name type="common">Schlegel's Japanese gecko</name>
    <dbReference type="NCBI Taxonomy" id="146911"/>
    <lineage>
        <taxon>Eukaryota</taxon>
        <taxon>Metazoa</taxon>
        <taxon>Chordata</taxon>
        <taxon>Craniata</taxon>
        <taxon>Vertebrata</taxon>
        <taxon>Euteleostomi</taxon>
        <taxon>Lepidosauria</taxon>
        <taxon>Squamata</taxon>
        <taxon>Bifurcata</taxon>
        <taxon>Gekkota</taxon>
        <taxon>Gekkonidae</taxon>
        <taxon>Gekkoninae</taxon>
        <taxon>Gekko</taxon>
    </lineage>
</organism>
<protein>
    <recommendedName>
        <fullName evidence="9">PDZ and LIM domain protein 2</fullName>
    </recommendedName>
</protein>
<dbReference type="PROSITE" id="PS50106">
    <property type="entry name" value="PDZ"/>
    <property type="match status" value="1"/>
</dbReference>
<evidence type="ECO:0000256" key="10">
    <source>
        <dbReference type="ARBA" id="ARBA00046459"/>
    </source>
</evidence>
<evidence type="ECO:0000256" key="9">
    <source>
        <dbReference type="ARBA" id="ARBA00039370"/>
    </source>
</evidence>
<dbReference type="Proteomes" id="UP000694871">
    <property type="component" value="Unplaced"/>
</dbReference>
<dbReference type="SUPFAM" id="SSF50156">
    <property type="entry name" value="PDZ domain-like"/>
    <property type="match status" value="1"/>
</dbReference>
<dbReference type="InterPro" id="IPR036034">
    <property type="entry name" value="PDZ_sf"/>
</dbReference>
<feature type="compositionally biased region" description="Polar residues" evidence="12">
    <location>
        <begin position="365"/>
        <end position="379"/>
    </location>
</feature>
<dbReference type="InterPro" id="IPR001478">
    <property type="entry name" value="PDZ"/>
</dbReference>
<dbReference type="PANTHER" id="PTHR24214:SF1">
    <property type="entry name" value="PDZ AND LIM DOMAIN PROTEIN 2"/>
    <property type="match status" value="1"/>
</dbReference>
<dbReference type="CDD" id="cd09449">
    <property type="entry name" value="LIM_Mystique"/>
    <property type="match status" value="1"/>
</dbReference>
<dbReference type="Gene3D" id="2.30.42.10">
    <property type="match status" value="1"/>
</dbReference>
<feature type="compositionally biased region" description="Low complexity" evidence="12">
    <location>
        <begin position="177"/>
        <end position="202"/>
    </location>
</feature>
<dbReference type="PROSITE" id="PS00478">
    <property type="entry name" value="LIM_DOMAIN_1"/>
    <property type="match status" value="1"/>
</dbReference>
<gene>
    <name evidence="16" type="primary">PDLIM2</name>
</gene>
<feature type="domain" description="PDZ" evidence="14">
    <location>
        <begin position="61"/>
        <end position="145"/>
    </location>
</feature>
<feature type="compositionally biased region" description="Polar residues" evidence="12">
    <location>
        <begin position="210"/>
        <end position="241"/>
    </location>
</feature>
<evidence type="ECO:0000259" key="14">
    <source>
        <dbReference type="PROSITE" id="PS50106"/>
    </source>
</evidence>
<dbReference type="CDD" id="cd06753">
    <property type="entry name" value="PDZ_PDLIM-like"/>
    <property type="match status" value="1"/>
</dbReference>
<evidence type="ECO:0000256" key="11">
    <source>
        <dbReference type="PROSITE-ProRule" id="PRU00125"/>
    </source>
</evidence>
<dbReference type="RefSeq" id="XP_015269689.1">
    <property type="nucleotide sequence ID" value="XM_015414203.1"/>
</dbReference>
<keyword evidence="5 11" id="KW-0862">Zinc</keyword>
<evidence type="ECO:0000256" key="12">
    <source>
        <dbReference type="SAM" id="MobiDB-lite"/>
    </source>
</evidence>
<evidence type="ECO:0000256" key="3">
    <source>
        <dbReference type="ARBA" id="ARBA00022553"/>
    </source>
</evidence>
<dbReference type="Pfam" id="PF15936">
    <property type="entry name" value="DUF4749"/>
    <property type="match status" value="1"/>
</dbReference>
<dbReference type="PROSITE" id="PS50023">
    <property type="entry name" value="LIM_DOMAIN_2"/>
    <property type="match status" value="1"/>
</dbReference>
<dbReference type="GeneID" id="107112996"/>
<evidence type="ECO:0000256" key="2">
    <source>
        <dbReference type="ARBA" id="ARBA00022490"/>
    </source>
</evidence>
<name>A0ABM1K7K2_GEKJA</name>
<dbReference type="InterPro" id="IPR050604">
    <property type="entry name" value="PDZ-LIM_domain"/>
</dbReference>
<feature type="domain" description="LIM zinc-binding" evidence="13">
    <location>
        <begin position="389"/>
        <end position="449"/>
    </location>
</feature>
<dbReference type="InterPro" id="IPR001781">
    <property type="entry name" value="Znf_LIM"/>
</dbReference>
<evidence type="ECO:0000256" key="4">
    <source>
        <dbReference type="ARBA" id="ARBA00022723"/>
    </source>
</evidence>
<keyword evidence="6 11" id="KW-0440">LIM domain</keyword>
<evidence type="ECO:0000313" key="15">
    <source>
        <dbReference type="Proteomes" id="UP000694871"/>
    </source>
</evidence>